<accession>A0A9K3Q058</accession>
<proteinExistence type="predicted"/>
<keyword evidence="2" id="KW-1185">Reference proteome</keyword>
<sequence>MWDHCYKEWNTRNKARHEKDTETRNLFCVMTTEKAHGHSGTFYNLKTKCFLRAQRQCFYPTVEVFWKTTFAHKKTPETWKTSVETYKLMVKQDANVRPDILDGHLRLINAFFRLVRATATTT</sequence>
<protein>
    <submittedName>
        <fullName evidence="1">Uncharacterized protein</fullName>
    </submittedName>
</protein>
<dbReference type="Proteomes" id="UP000693970">
    <property type="component" value="Unassembled WGS sequence"/>
</dbReference>
<dbReference type="AlphaFoldDB" id="A0A9K3Q058"/>
<comment type="caution">
    <text evidence="1">The sequence shown here is derived from an EMBL/GenBank/DDBJ whole genome shotgun (WGS) entry which is preliminary data.</text>
</comment>
<reference evidence="1" key="2">
    <citation type="submission" date="2021-04" db="EMBL/GenBank/DDBJ databases">
        <authorList>
            <person name="Podell S."/>
        </authorList>
    </citation>
    <scope>NUCLEOTIDE SEQUENCE</scope>
    <source>
        <strain evidence="1">Hildebrandi</strain>
    </source>
</reference>
<dbReference type="OrthoDB" id="53852at2759"/>
<dbReference type="EMBL" id="JAGRRH010000007">
    <property type="protein sequence ID" value="KAG7366522.1"/>
    <property type="molecule type" value="Genomic_DNA"/>
</dbReference>
<name>A0A9K3Q058_9STRA</name>
<evidence type="ECO:0000313" key="1">
    <source>
        <dbReference type="EMBL" id="KAG7366522.1"/>
    </source>
</evidence>
<gene>
    <name evidence="1" type="ORF">IV203_029192</name>
</gene>
<evidence type="ECO:0000313" key="2">
    <source>
        <dbReference type="Proteomes" id="UP000693970"/>
    </source>
</evidence>
<organism evidence="1 2">
    <name type="scientific">Nitzschia inconspicua</name>
    <dbReference type="NCBI Taxonomy" id="303405"/>
    <lineage>
        <taxon>Eukaryota</taxon>
        <taxon>Sar</taxon>
        <taxon>Stramenopiles</taxon>
        <taxon>Ochrophyta</taxon>
        <taxon>Bacillariophyta</taxon>
        <taxon>Bacillariophyceae</taxon>
        <taxon>Bacillariophycidae</taxon>
        <taxon>Bacillariales</taxon>
        <taxon>Bacillariaceae</taxon>
        <taxon>Nitzschia</taxon>
    </lineage>
</organism>
<reference evidence="1" key="1">
    <citation type="journal article" date="2021" name="Sci. Rep.">
        <title>Diploid genomic architecture of Nitzschia inconspicua, an elite biomass production diatom.</title>
        <authorList>
            <person name="Oliver A."/>
            <person name="Podell S."/>
            <person name="Pinowska A."/>
            <person name="Traller J.C."/>
            <person name="Smith S.R."/>
            <person name="McClure R."/>
            <person name="Beliaev A."/>
            <person name="Bohutskyi P."/>
            <person name="Hill E.A."/>
            <person name="Rabines A."/>
            <person name="Zheng H."/>
            <person name="Allen L.Z."/>
            <person name="Kuo A."/>
            <person name="Grigoriev I.V."/>
            <person name="Allen A.E."/>
            <person name="Hazlebeck D."/>
            <person name="Allen E.E."/>
        </authorList>
    </citation>
    <scope>NUCLEOTIDE SEQUENCE</scope>
    <source>
        <strain evidence="1">Hildebrandi</strain>
    </source>
</reference>